<evidence type="ECO:0000256" key="1">
    <source>
        <dbReference type="ARBA" id="ARBA00022679"/>
    </source>
</evidence>
<dbReference type="RefSeq" id="WP_402384975.1">
    <property type="nucleotide sequence ID" value="NZ_JBIUYY010000012.1"/>
</dbReference>
<keyword evidence="3 7" id="KW-0418">Kinase</keyword>
<evidence type="ECO:0000313" key="8">
    <source>
        <dbReference type="Proteomes" id="UP001617351"/>
    </source>
</evidence>
<dbReference type="Proteomes" id="UP001617351">
    <property type="component" value="Unassembled WGS sequence"/>
</dbReference>
<evidence type="ECO:0000259" key="6">
    <source>
        <dbReference type="PROSITE" id="PS50011"/>
    </source>
</evidence>
<feature type="compositionally biased region" description="Basic and acidic residues" evidence="5">
    <location>
        <begin position="370"/>
        <end position="385"/>
    </location>
</feature>
<protein>
    <submittedName>
        <fullName evidence="7">Serine/threonine-protein kinase</fullName>
    </submittedName>
</protein>
<organism evidence="7 8">
    <name type="scientific">Streptomyces toxytricini</name>
    <name type="common">Actinomyces toxytricini</name>
    <dbReference type="NCBI Taxonomy" id="67369"/>
    <lineage>
        <taxon>Bacteria</taxon>
        <taxon>Bacillati</taxon>
        <taxon>Actinomycetota</taxon>
        <taxon>Actinomycetes</taxon>
        <taxon>Kitasatosporales</taxon>
        <taxon>Streptomycetaceae</taxon>
        <taxon>Streptomyces</taxon>
    </lineage>
</organism>
<dbReference type="Gene3D" id="3.30.200.20">
    <property type="entry name" value="Phosphorylase Kinase, domain 1"/>
    <property type="match status" value="1"/>
</dbReference>
<keyword evidence="8" id="KW-1185">Reference proteome</keyword>
<sequence length="527" mass="53465">MEALTDTDPAQVGAHALLARLGAGALGQVYLARSPGGRLVAVQVVGSRTTGDPEALARFKREAEAVRAVRSAYTADLVDASLAAPPFWLATEYAAGPTLARAVAGRGPLPAPTCRRLLAALAEGLAALHSYGVVHRGFTPECVVLAGQGPLITGFGFARGAGAPGSAAPEVRAGAEAGPAADVFALGALLAYAATGRPPFGAGGGPLDVAGVEPGLAELVGACTEEDPARRPALAEVVERCAAEGALADDPVYAGLGALGDAVPRHAVRAQGPAPAGAYGYPPPAGYAPPAPAAPGPPPRRRGRAGAWAAAGLALAALGAVAVWRIPVGGGASADAAAGSQPAARPSAGRSPAGPPGLIRQTAPNPDSWDPVRGECRGPEVEERPLTGLQGVITPAERDPEGELRPGRVRIAFRLKEEVPGAPAYHLAVVVKPPHEVDAQGRSTGVPENRQLGFAALARDVHEGDATQWKSVVYPDDFSMELDGRRVPAPAPAQDPGGWTVVFRHAVSDTEHKSVWCRGFDVGAQKG</sequence>
<dbReference type="GO" id="GO:0016301">
    <property type="term" value="F:kinase activity"/>
    <property type="evidence" value="ECO:0007669"/>
    <property type="project" value="UniProtKB-KW"/>
</dbReference>
<evidence type="ECO:0000256" key="5">
    <source>
        <dbReference type="SAM" id="MobiDB-lite"/>
    </source>
</evidence>
<evidence type="ECO:0000256" key="4">
    <source>
        <dbReference type="ARBA" id="ARBA00022840"/>
    </source>
</evidence>
<evidence type="ECO:0000256" key="2">
    <source>
        <dbReference type="ARBA" id="ARBA00022741"/>
    </source>
</evidence>
<dbReference type="SUPFAM" id="SSF56112">
    <property type="entry name" value="Protein kinase-like (PK-like)"/>
    <property type="match status" value="1"/>
</dbReference>
<dbReference type="PROSITE" id="PS50011">
    <property type="entry name" value="PROTEIN_KINASE_DOM"/>
    <property type="match status" value="1"/>
</dbReference>
<feature type="region of interest" description="Disordered" evidence="5">
    <location>
        <begin position="332"/>
        <end position="404"/>
    </location>
</feature>
<keyword evidence="2" id="KW-0547">Nucleotide-binding</keyword>
<keyword evidence="4" id="KW-0067">ATP-binding</keyword>
<dbReference type="PANTHER" id="PTHR43289:SF34">
    <property type="entry name" value="SERINE_THREONINE-PROTEIN KINASE YBDM-RELATED"/>
    <property type="match status" value="1"/>
</dbReference>
<accession>A0ABW8EN23</accession>
<proteinExistence type="predicted"/>
<feature type="compositionally biased region" description="Low complexity" evidence="5">
    <location>
        <begin position="333"/>
        <end position="352"/>
    </location>
</feature>
<evidence type="ECO:0000256" key="3">
    <source>
        <dbReference type="ARBA" id="ARBA00022777"/>
    </source>
</evidence>
<feature type="domain" description="Protein kinase" evidence="6">
    <location>
        <begin position="15"/>
        <end position="253"/>
    </location>
</feature>
<dbReference type="PANTHER" id="PTHR43289">
    <property type="entry name" value="MITOGEN-ACTIVATED PROTEIN KINASE KINASE KINASE 20-RELATED"/>
    <property type="match status" value="1"/>
</dbReference>
<comment type="caution">
    <text evidence="7">The sequence shown here is derived from an EMBL/GenBank/DDBJ whole genome shotgun (WGS) entry which is preliminary data.</text>
</comment>
<dbReference type="Gene3D" id="1.10.510.10">
    <property type="entry name" value="Transferase(Phosphotransferase) domain 1"/>
    <property type="match status" value="1"/>
</dbReference>
<keyword evidence="1" id="KW-0808">Transferase</keyword>
<reference evidence="7 8" key="1">
    <citation type="submission" date="2024-10" db="EMBL/GenBank/DDBJ databases">
        <title>The Natural Products Discovery Center: Release of the First 8490 Sequenced Strains for Exploring Actinobacteria Biosynthetic Diversity.</title>
        <authorList>
            <person name="Kalkreuter E."/>
            <person name="Kautsar S.A."/>
            <person name="Yang D."/>
            <person name="Bader C.D."/>
            <person name="Teijaro C.N."/>
            <person name="Fluegel L."/>
            <person name="Davis C.M."/>
            <person name="Simpson J.R."/>
            <person name="Lauterbach L."/>
            <person name="Steele A.D."/>
            <person name="Gui C."/>
            <person name="Meng S."/>
            <person name="Li G."/>
            <person name="Viehrig K."/>
            <person name="Ye F."/>
            <person name="Su P."/>
            <person name="Kiefer A.F."/>
            <person name="Nichols A."/>
            <person name="Cepeda A.J."/>
            <person name="Yan W."/>
            <person name="Fan B."/>
            <person name="Jiang Y."/>
            <person name="Adhikari A."/>
            <person name="Zheng C.-J."/>
            <person name="Schuster L."/>
            <person name="Cowan T.M."/>
            <person name="Smanski M.J."/>
            <person name="Chevrette M.G."/>
            <person name="De Carvalho L.P.S."/>
            <person name="Shen B."/>
        </authorList>
    </citation>
    <scope>NUCLEOTIDE SEQUENCE [LARGE SCALE GENOMIC DNA]</scope>
    <source>
        <strain evidence="7 8">NPDC087220</strain>
    </source>
</reference>
<gene>
    <name evidence="7" type="ORF">ACIO7M_26045</name>
</gene>
<dbReference type="InterPro" id="IPR000719">
    <property type="entry name" value="Prot_kinase_dom"/>
</dbReference>
<name>A0ABW8EN23_STRT5</name>
<dbReference type="InterPro" id="IPR011009">
    <property type="entry name" value="Kinase-like_dom_sf"/>
</dbReference>
<dbReference type="EMBL" id="JBIUYY010000012">
    <property type="protein sequence ID" value="MFJ2824558.1"/>
    <property type="molecule type" value="Genomic_DNA"/>
</dbReference>
<evidence type="ECO:0000313" key="7">
    <source>
        <dbReference type="EMBL" id="MFJ2824558.1"/>
    </source>
</evidence>
<dbReference type="Pfam" id="PF00069">
    <property type="entry name" value="Pkinase"/>
    <property type="match status" value="1"/>
</dbReference>